<dbReference type="EMBL" id="JAVFWL010000002">
    <property type="protein sequence ID" value="KAK6734329.1"/>
    <property type="molecule type" value="Genomic_DNA"/>
</dbReference>
<comment type="caution">
    <text evidence="2">The sequence shown here is derived from an EMBL/GenBank/DDBJ whole genome shotgun (WGS) entry which is preliminary data.</text>
</comment>
<evidence type="ECO:0000313" key="3">
    <source>
        <dbReference type="Proteomes" id="UP001303046"/>
    </source>
</evidence>
<dbReference type="Proteomes" id="UP001303046">
    <property type="component" value="Unassembled WGS sequence"/>
</dbReference>
<feature type="compositionally biased region" description="Basic and acidic residues" evidence="1">
    <location>
        <begin position="1"/>
        <end position="17"/>
    </location>
</feature>
<feature type="compositionally biased region" description="Polar residues" evidence="1">
    <location>
        <begin position="30"/>
        <end position="46"/>
    </location>
</feature>
<sequence length="106" mass="12040">MKEKEMIMERERSKKGEQQYWPKLQAREGASTNAGTSAIVKQNRIATESKDELERERNEMAKVTTATSISSTAMSSSLLIILRKMNTSFLNLEPMNLALRGFDNQI</sequence>
<feature type="region of interest" description="Disordered" evidence="1">
    <location>
        <begin position="26"/>
        <end position="55"/>
    </location>
</feature>
<evidence type="ECO:0000256" key="1">
    <source>
        <dbReference type="SAM" id="MobiDB-lite"/>
    </source>
</evidence>
<accession>A0ABR1C728</accession>
<gene>
    <name evidence="2" type="primary">Necator_chrII.g5649</name>
    <name evidence="2" type="ORF">RB195_017856</name>
</gene>
<name>A0ABR1C728_NECAM</name>
<evidence type="ECO:0000313" key="2">
    <source>
        <dbReference type="EMBL" id="KAK6734329.1"/>
    </source>
</evidence>
<reference evidence="2 3" key="1">
    <citation type="submission" date="2023-08" db="EMBL/GenBank/DDBJ databases">
        <title>A Necator americanus chromosomal reference genome.</title>
        <authorList>
            <person name="Ilik V."/>
            <person name="Petrzelkova K.J."/>
            <person name="Pardy F."/>
            <person name="Fuh T."/>
            <person name="Niatou-Singa F.S."/>
            <person name="Gouil Q."/>
            <person name="Baker L."/>
            <person name="Ritchie M.E."/>
            <person name="Jex A.R."/>
            <person name="Gazzola D."/>
            <person name="Li H."/>
            <person name="Toshio Fujiwara R."/>
            <person name="Zhan B."/>
            <person name="Aroian R.V."/>
            <person name="Pafco B."/>
            <person name="Schwarz E.M."/>
        </authorList>
    </citation>
    <scope>NUCLEOTIDE SEQUENCE [LARGE SCALE GENOMIC DNA]</scope>
    <source>
        <strain evidence="2 3">Aroian</strain>
        <tissue evidence="2">Whole animal</tissue>
    </source>
</reference>
<protein>
    <submittedName>
        <fullName evidence="2">Uncharacterized protein</fullName>
    </submittedName>
</protein>
<feature type="region of interest" description="Disordered" evidence="1">
    <location>
        <begin position="1"/>
        <end position="20"/>
    </location>
</feature>
<organism evidence="2 3">
    <name type="scientific">Necator americanus</name>
    <name type="common">Human hookworm</name>
    <dbReference type="NCBI Taxonomy" id="51031"/>
    <lineage>
        <taxon>Eukaryota</taxon>
        <taxon>Metazoa</taxon>
        <taxon>Ecdysozoa</taxon>
        <taxon>Nematoda</taxon>
        <taxon>Chromadorea</taxon>
        <taxon>Rhabditida</taxon>
        <taxon>Rhabditina</taxon>
        <taxon>Rhabditomorpha</taxon>
        <taxon>Strongyloidea</taxon>
        <taxon>Ancylostomatidae</taxon>
        <taxon>Bunostominae</taxon>
        <taxon>Necator</taxon>
    </lineage>
</organism>
<keyword evidence="3" id="KW-1185">Reference proteome</keyword>
<proteinExistence type="predicted"/>